<dbReference type="AlphaFoldDB" id="A0A8S4QTV0"/>
<accession>A0A8S4QTV0</accession>
<dbReference type="EMBL" id="CAKXAJ010015886">
    <property type="protein sequence ID" value="CAH2216573.1"/>
    <property type="molecule type" value="Genomic_DNA"/>
</dbReference>
<protein>
    <submittedName>
        <fullName evidence="1">Jg7139 protein</fullName>
    </submittedName>
</protein>
<name>A0A8S4QTV0_9NEOP</name>
<organism evidence="1 2">
    <name type="scientific">Pararge aegeria aegeria</name>
    <dbReference type="NCBI Taxonomy" id="348720"/>
    <lineage>
        <taxon>Eukaryota</taxon>
        <taxon>Metazoa</taxon>
        <taxon>Ecdysozoa</taxon>
        <taxon>Arthropoda</taxon>
        <taxon>Hexapoda</taxon>
        <taxon>Insecta</taxon>
        <taxon>Pterygota</taxon>
        <taxon>Neoptera</taxon>
        <taxon>Endopterygota</taxon>
        <taxon>Lepidoptera</taxon>
        <taxon>Glossata</taxon>
        <taxon>Ditrysia</taxon>
        <taxon>Papilionoidea</taxon>
        <taxon>Nymphalidae</taxon>
        <taxon>Satyrinae</taxon>
        <taxon>Satyrini</taxon>
        <taxon>Parargina</taxon>
        <taxon>Pararge</taxon>
    </lineage>
</organism>
<dbReference type="Proteomes" id="UP000838756">
    <property type="component" value="Unassembled WGS sequence"/>
</dbReference>
<gene>
    <name evidence="1" type="primary">jg7139</name>
    <name evidence="1" type="ORF">PAEG_LOCUS4563</name>
</gene>
<comment type="caution">
    <text evidence="1">The sequence shown here is derived from an EMBL/GenBank/DDBJ whole genome shotgun (WGS) entry which is preliminary data.</text>
</comment>
<keyword evidence="2" id="KW-1185">Reference proteome</keyword>
<evidence type="ECO:0000313" key="1">
    <source>
        <dbReference type="EMBL" id="CAH2216573.1"/>
    </source>
</evidence>
<sequence>CVELLDVTFATSTCRCYVCRYVIQEIPYIICK</sequence>
<feature type="non-terminal residue" evidence="1">
    <location>
        <position position="1"/>
    </location>
</feature>
<reference evidence="1" key="1">
    <citation type="submission" date="2022-03" db="EMBL/GenBank/DDBJ databases">
        <authorList>
            <person name="Lindestad O."/>
        </authorList>
    </citation>
    <scope>NUCLEOTIDE SEQUENCE</scope>
</reference>
<proteinExistence type="predicted"/>
<evidence type="ECO:0000313" key="2">
    <source>
        <dbReference type="Proteomes" id="UP000838756"/>
    </source>
</evidence>